<dbReference type="EMBL" id="BMNK01000007">
    <property type="protein sequence ID" value="GGP09360.1"/>
    <property type="molecule type" value="Genomic_DNA"/>
</dbReference>
<evidence type="ECO:0000256" key="3">
    <source>
        <dbReference type="ARBA" id="ARBA00022737"/>
    </source>
</evidence>
<sequence length="597" mass="63247">MDTASGADVEPSSHDTAMLDYNAWLFWHEATEERRQAQLGRQAALAELTGGSIGARVFISELAMVHPSGLRMGDDSYIAAHAYVTGAFHAGHDCSVNAFAVVRGAVTMGDGVRVGAHTSILGFNHAMEPDRPVHRQPLTERGITIGDDVWIGSNVVIVDGVTVGSHAVIGAGSVVTKDVPAWAVVAGNPARLIRDRRHTSRATGTAHALAGLAARAREQAAAIIERSWEPNTPVARGAAPTDQTHNGQNAPADGTPTGRYVNAPGEPATLRAHADAVELSYLLSDAPPGQLPQAEHVRRLRQGQDPVTGLTPLLDAAGSPGPPPAGFEDGSAHYHVLSLGYALDLLGSRFEHPVGAVARMSPADLTAVLDGLAWRAGGWGAGATVDTLGTALMWNLRHFPAPGSRTAVDAFLGGLLVRCRRDSGLWSPSRAADGLLQAVNGYYRAVRGSFAQFGLPVPYPERVIDTVLAHAADERHFGPGRTTACNVLDVAHPLWLARRQSAHRAKEVTAWAAGQVDAIIGQWVDGQGFPFAHPPLSGPQHRDHRPGLQGTEMWLATLWYVADLLGVAESLGYRPRGVHRPEPALDAHDDQAVTPGR</sequence>
<dbReference type="CDD" id="cd04647">
    <property type="entry name" value="LbH_MAT_like"/>
    <property type="match status" value="1"/>
</dbReference>
<dbReference type="InterPro" id="IPR051159">
    <property type="entry name" value="Hexapeptide_acetyltransf"/>
</dbReference>
<comment type="similarity">
    <text evidence="1">Belongs to the transferase hexapeptide repeat family.</text>
</comment>
<proteinExistence type="inferred from homology"/>
<dbReference type="GO" id="GO:0005829">
    <property type="term" value="C:cytosol"/>
    <property type="evidence" value="ECO:0007669"/>
    <property type="project" value="TreeGrafter"/>
</dbReference>
<evidence type="ECO:0000256" key="1">
    <source>
        <dbReference type="ARBA" id="ARBA00007274"/>
    </source>
</evidence>
<dbReference type="SUPFAM" id="SSF51161">
    <property type="entry name" value="Trimeric LpxA-like enzymes"/>
    <property type="match status" value="1"/>
</dbReference>
<dbReference type="Gene3D" id="2.160.10.10">
    <property type="entry name" value="Hexapeptide repeat proteins"/>
    <property type="match status" value="1"/>
</dbReference>
<evidence type="ECO:0008006" key="7">
    <source>
        <dbReference type="Google" id="ProtNLM"/>
    </source>
</evidence>
<keyword evidence="6" id="KW-1185">Reference proteome</keyword>
<organism evidence="5 6">
    <name type="scientific">Nonomuraea glycinis</name>
    <dbReference type="NCBI Taxonomy" id="2047744"/>
    <lineage>
        <taxon>Bacteria</taxon>
        <taxon>Bacillati</taxon>
        <taxon>Actinomycetota</taxon>
        <taxon>Actinomycetes</taxon>
        <taxon>Streptosporangiales</taxon>
        <taxon>Streptosporangiaceae</taxon>
        <taxon>Nonomuraea</taxon>
    </lineage>
</organism>
<dbReference type="AlphaFoldDB" id="A0A918A7Y2"/>
<reference evidence="5" key="1">
    <citation type="journal article" date="2014" name="Int. J. Syst. Evol. Microbiol.">
        <title>Complete genome sequence of Corynebacterium casei LMG S-19264T (=DSM 44701T), isolated from a smear-ripened cheese.</title>
        <authorList>
            <consortium name="US DOE Joint Genome Institute (JGI-PGF)"/>
            <person name="Walter F."/>
            <person name="Albersmeier A."/>
            <person name="Kalinowski J."/>
            <person name="Ruckert C."/>
        </authorList>
    </citation>
    <scope>NUCLEOTIDE SEQUENCE</scope>
    <source>
        <strain evidence="5">CGMCC 4.7430</strain>
    </source>
</reference>
<name>A0A918A7Y2_9ACTN</name>
<keyword evidence="3" id="KW-0677">Repeat</keyword>
<evidence type="ECO:0000256" key="4">
    <source>
        <dbReference type="SAM" id="MobiDB-lite"/>
    </source>
</evidence>
<dbReference type="InterPro" id="IPR011004">
    <property type="entry name" value="Trimer_LpxA-like_sf"/>
</dbReference>
<evidence type="ECO:0000256" key="2">
    <source>
        <dbReference type="ARBA" id="ARBA00022679"/>
    </source>
</evidence>
<gene>
    <name evidence="5" type="ORF">GCM10012278_44740</name>
</gene>
<dbReference type="PANTHER" id="PTHR23416">
    <property type="entry name" value="SIALIC ACID SYNTHASE-RELATED"/>
    <property type="match status" value="1"/>
</dbReference>
<dbReference type="InterPro" id="IPR018357">
    <property type="entry name" value="Hexapep_transf_CS"/>
</dbReference>
<protein>
    <recommendedName>
        <fullName evidence="7">Acyltransferase</fullName>
    </recommendedName>
</protein>
<dbReference type="Proteomes" id="UP000660745">
    <property type="component" value="Unassembled WGS sequence"/>
</dbReference>
<dbReference type="InterPro" id="IPR001451">
    <property type="entry name" value="Hexapep"/>
</dbReference>
<dbReference type="PANTHER" id="PTHR23416:SF23">
    <property type="entry name" value="ACETYLTRANSFERASE C18B11.09C-RELATED"/>
    <property type="match status" value="1"/>
</dbReference>
<comment type="caution">
    <text evidence="5">The sequence shown here is derived from an EMBL/GenBank/DDBJ whole genome shotgun (WGS) entry which is preliminary data.</text>
</comment>
<keyword evidence="2" id="KW-0808">Transferase</keyword>
<accession>A0A918A7Y2</accession>
<dbReference type="GO" id="GO:0008374">
    <property type="term" value="F:O-acyltransferase activity"/>
    <property type="evidence" value="ECO:0007669"/>
    <property type="project" value="TreeGrafter"/>
</dbReference>
<feature type="region of interest" description="Disordered" evidence="4">
    <location>
        <begin position="232"/>
        <end position="258"/>
    </location>
</feature>
<dbReference type="RefSeq" id="WP_308112953.1">
    <property type="nucleotide sequence ID" value="NZ_BMNK01000007.1"/>
</dbReference>
<reference evidence="5" key="2">
    <citation type="submission" date="2020-09" db="EMBL/GenBank/DDBJ databases">
        <authorList>
            <person name="Sun Q."/>
            <person name="Zhou Y."/>
        </authorList>
    </citation>
    <scope>NUCLEOTIDE SEQUENCE</scope>
    <source>
        <strain evidence="5">CGMCC 4.7430</strain>
    </source>
</reference>
<dbReference type="PROSITE" id="PS00101">
    <property type="entry name" value="HEXAPEP_TRANSFERASES"/>
    <property type="match status" value="1"/>
</dbReference>
<dbReference type="Pfam" id="PF00132">
    <property type="entry name" value="Hexapep"/>
    <property type="match status" value="1"/>
</dbReference>
<evidence type="ECO:0000313" key="5">
    <source>
        <dbReference type="EMBL" id="GGP09360.1"/>
    </source>
</evidence>
<evidence type="ECO:0000313" key="6">
    <source>
        <dbReference type="Proteomes" id="UP000660745"/>
    </source>
</evidence>